<dbReference type="SUPFAM" id="SSF160240">
    <property type="entry name" value="Cation efflux protein cytoplasmic domain-like"/>
    <property type="match status" value="1"/>
</dbReference>
<keyword evidence="4 10" id="KW-0812">Transmembrane</keyword>
<evidence type="ECO:0000256" key="4">
    <source>
        <dbReference type="ARBA" id="ARBA00022692"/>
    </source>
</evidence>
<feature type="domain" description="Cation efflux protein cytoplasmic" evidence="12">
    <location>
        <begin position="340"/>
        <end position="419"/>
    </location>
</feature>
<feature type="region of interest" description="Disordered" evidence="9">
    <location>
        <begin position="36"/>
        <end position="68"/>
    </location>
</feature>
<dbReference type="InterPro" id="IPR002524">
    <property type="entry name" value="Cation_efflux"/>
</dbReference>
<dbReference type="Gene3D" id="1.20.1510.10">
    <property type="entry name" value="Cation efflux protein transmembrane domain"/>
    <property type="match status" value="1"/>
</dbReference>
<evidence type="ECO:0000256" key="9">
    <source>
        <dbReference type="SAM" id="MobiDB-lite"/>
    </source>
</evidence>
<dbReference type="Pfam" id="PF01545">
    <property type="entry name" value="Cation_efflux"/>
    <property type="match status" value="1"/>
</dbReference>
<dbReference type="AlphaFoldDB" id="A0A8H4AVT2"/>
<dbReference type="Pfam" id="PF16916">
    <property type="entry name" value="ZT_dimer"/>
    <property type="match status" value="1"/>
</dbReference>
<sequence>MEDDNHDFEVVTGSTAHLTAPDSLGIYNANQVESYSDNTSVCPIPPGSPAYSSSSVSSPREYSSTPVNDFQQSYSFEPYRDDPEEVSTPQLLYTSFDGPIDTNNGKCPIGSEEDSDYYHSDNSSRRHARKLWIATVLSTFFFVLELFGGWITGSLALLSDSFHLLSDIISFAISLLSIYLARKPATRSHSYGYHRAEILGALASIILIWALTGYLCVEAYDRIQNPQEIDGPTMCLIASIGVVVNIVLLLVLGHNHGHDSSHGHHHCGDNVNVRSALLHVLGDLISSLGVLISSIVITVDSTKSWVDPLCTFFFSALVMCSTFGIFRSSLRVLMEATPLHIDANAVRDDLEKIQGVRSVHDLHIWDLTVGRTTLTAHLQLYPYDPDRQEEPLMPTDVLAKARRMLKDKYGIFQVTIQVE</sequence>
<dbReference type="InterPro" id="IPR050681">
    <property type="entry name" value="CDF/SLC30A"/>
</dbReference>
<evidence type="ECO:0000256" key="6">
    <source>
        <dbReference type="ARBA" id="ARBA00022989"/>
    </source>
</evidence>
<evidence type="ECO:0000256" key="7">
    <source>
        <dbReference type="ARBA" id="ARBA00023065"/>
    </source>
</evidence>
<dbReference type="GO" id="GO:0098771">
    <property type="term" value="P:inorganic ion homeostasis"/>
    <property type="evidence" value="ECO:0007669"/>
    <property type="project" value="UniProtKB-ARBA"/>
</dbReference>
<dbReference type="InterPro" id="IPR058533">
    <property type="entry name" value="Cation_efflux_TM"/>
</dbReference>
<evidence type="ECO:0000259" key="12">
    <source>
        <dbReference type="Pfam" id="PF16916"/>
    </source>
</evidence>
<name>A0A8H4AVT2_GIGMA</name>
<dbReference type="OrthoDB" id="9944568at2759"/>
<proteinExistence type="inferred from homology"/>
<keyword evidence="5" id="KW-0864">Zinc transport</keyword>
<evidence type="ECO:0000256" key="3">
    <source>
        <dbReference type="ARBA" id="ARBA00022448"/>
    </source>
</evidence>
<evidence type="ECO:0000256" key="10">
    <source>
        <dbReference type="SAM" id="Phobius"/>
    </source>
</evidence>
<evidence type="ECO:0000256" key="5">
    <source>
        <dbReference type="ARBA" id="ARBA00022906"/>
    </source>
</evidence>
<keyword evidence="6 10" id="KW-1133">Transmembrane helix</keyword>
<dbReference type="EMBL" id="WTPW01000187">
    <property type="protein sequence ID" value="KAF0537698.1"/>
    <property type="molecule type" value="Genomic_DNA"/>
</dbReference>
<feature type="transmembrane region" description="Helical" evidence="10">
    <location>
        <begin position="131"/>
        <end position="151"/>
    </location>
</feature>
<evidence type="ECO:0000313" key="14">
    <source>
        <dbReference type="Proteomes" id="UP000439903"/>
    </source>
</evidence>
<dbReference type="GO" id="GO:0030003">
    <property type="term" value="P:intracellular monoatomic cation homeostasis"/>
    <property type="evidence" value="ECO:0007669"/>
    <property type="project" value="UniProtKB-ARBA"/>
</dbReference>
<keyword evidence="14" id="KW-1185">Reference proteome</keyword>
<feature type="transmembrane region" description="Helical" evidence="10">
    <location>
        <begin position="231"/>
        <end position="255"/>
    </location>
</feature>
<dbReference type="InterPro" id="IPR027469">
    <property type="entry name" value="Cation_efflux_TMD_sf"/>
</dbReference>
<dbReference type="InterPro" id="IPR036837">
    <property type="entry name" value="Cation_efflux_CTD_sf"/>
</dbReference>
<evidence type="ECO:0000259" key="11">
    <source>
        <dbReference type="Pfam" id="PF01545"/>
    </source>
</evidence>
<dbReference type="Proteomes" id="UP000439903">
    <property type="component" value="Unassembled WGS sequence"/>
</dbReference>
<dbReference type="InterPro" id="IPR027470">
    <property type="entry name" value="Cation_efflux_CTD"/>
</dbReference>
<reference evidence="13 14" key="1">
    <citation type="journal article" date="2019" name="Environ. Microbiol.">
        <title>At the nexus of three kingdoms: the genome of the mycorrhizal fungus Gigaspora margarita provides insights into plant, endobacterial and fungal interactions.</title>
        <authorList>
            <person name="Venice F."/>
            <person name="Ghignone S."/>
            <person name="Salvioli di Fossalunga A."/>
            <person name="Amselem J."/>
            <person name="Novero M."/>
            <person name="Xianan X."/>
            <person name="Sedzielewska Toro K."/>
            <person name="Morin E."/>
            <person name="Lipzen A."/>
            <person name="Grigoriev I.V."/>
            <person name="Henrissat B."/>
            <person name="Martin F.M."/>
            <person name="Bonfante P."/>
        </authorList>
    </citation>
    <scope>NUCLEOTIDE SEQUENCE [LARGE SCALE GENOMIC DNA]</scope>
    <source>
        <strain evidence="13 14">BEG34</strain>
    </source>
</reference>
<dbReference type="PANTHER" id="PTHR11562">
    <property type="entry name" value="CATION EFFLUX PROTEIN/ ZINC TRANSPORTER"/>
    <property type="match status" value="1"/>
</dbReference>
<keyword evidence="7" id="KW-0406">Ion transport</keyword>
<keyword evidence="8 10" id="KW-0472">Membrane</keyword>
<feature type="domain" description="Cation efflux protein transmembrane" evidence="11">
    <location>
        <begin position="131"/>
        <end position="334"/>
    </location>
</feature>
<gene>
    <name evidence="13" type="ORF">F8M41_008261</name>
</gene>
<organism evidence="13 14">
    <name type="scientific">Gigaspora margarita</name>
    <dbReference type="NCBI Taxonomy" id="4874"/>
    <lineage>
        <taxon>Eukaryota</taxon>
        <taxon>Fungi</taxon>
        <taxon>Fungi incertae sedis</taxon>
        <taxon>Mucoromycota</taxon>
        <taxon>Glomeromycotina</taxon>
        <taxon>Glomeromycetes</taxon>
        <taxon>Diversisporales</taxon>
        <taxon>Gigasporaceae</taxon>
        <taxon>Gigaspora</taxon>
    </lineage>
</organism>
<keyword evidence="5" id="KW-0862">Zinc</keyword>
<evidence type="ECO:0000256" key="1">
    <source>
        <dbReference type="ARBA" id="ARBA00004141"/>
    </source>
</evidence>
<feature type="transmembrane region" description="Helical" evidence="10">
    <location>
        <begin position="193"/>
        <end position="211"/>
    </location>
</feature>
<comment type="caution">
    <text evidence="13">The sequence shown here is derived from an EMBL/GenBank/DDBJ whole genome shotgun (WGS) entry which is preliminary data.</text>
</comment>
<dbReference type="NCBIfam" id="TIGR01297">
    <property type="entry name" value="CDF"/>
    <property type="match status" value="1"/>
</dbReference>
<protein>
    <submittedName>
        <fullName evidence="13">Cation efflux protein</fullName>
    </submittedName>
</protein>
<comment type="subcellular location">
    <subcellularLocation>
        <location evidence="1">Membrane</location>
        <topology evidence="1">Multi-pass membrane protein</topology>
    </subcellularLocation>
</comment>
<accession>A0A8H4AVT2</accession>
<dbReference type="GO" id="GO:0005385">
    <property type="term" value="F:zinc ion transmembrane transporter activity"/>
    <property type="evidence" value="ECO:0007669"/>
    <property type="project" value="TreeGrafter"/>
</dbReference>
<dbReference type="GO" id="GO:0005886">
    <property type="term" value="C:plasma membrane"/>
    <property type="evidence" value="ECO:0007669"/>
    <property type="project" value="TreeGrafter"/>
</dbReference>
<feature type="transmembrane region" description="Helical" evidence="10">
    <location>
        <begin position="276"/>
        <end position="299"/>
    </location>
</feature>
<feature type="transmembrane region" description="Helical" evidence="10">
    <location>
        <begin position="163"/>
        <end position="181"/>
    </location>
</feature>
<comment type="similarity">
    <text evidence="2">Belongs to the cation diffusion facilitator (CDF) transporter (TC 2.A.4) family. SLC30A subfamily.</text>
</comment>
<dbReference type="PANTHER" id="PTHR11562:SF17">
    <property type="entry name" value="RE54080P-RELATED"/>
    <property type="match status" value="1"/>
</dbReference>
<keyword evidence="3" id="KW-0813">Transport</keyword>
<feature type="transmembrane region" description="Helical" evidence="10">
    <location>
        <begin position="305"/>
        <end position="326"/>
    </location>
</feature>
<evidence type="ECO:0000256" key="8">
    <source>
        <dbReference type="ARBA" id="ARBA00023136"/>
    </source>
</evidence>
<evidence type="ECO:0000256" key="2">
    <source>
        <dbReference type="ARBA" id="ARBA00008873"/>
    </source>
</evidence>
<evidence type="ECO:0000313" key="13">
    <source>
        <dbReference type="EMBL" id="KAF0537698.1"/>
    </source>
</evidence>
<feature type="compositionally biased region" description="Low complexity" evidence="9">
    <location>
        <begin position="49"/>
        <end position="66"/>
    </location>
</feature>
<dbReference type="SUPFAM" id="SSF161111">
    <property type="entry name" value="Cation efflux protein transmembrane domain-like"/>
    <property type="match status" value="1"/>
</dbReference>